<feature type="region of interest" description="Disordered" evidence="1">
    <location>
        <begin position="392"/>
        <end position="413"/>
    </location>
</feature>
<dbReference type="GeneID" id="39588636"/>
<proteinExistence type="predicted"/>
<dbReference type="EMBL" id="RSCE01000002">
    <property type="protein sequence ID" value="RSH85908.1"/>
    <property type="molecule type" value="Genomic_DNA"/>
</dbReference>
<keyword evidence="2" id="KW-0472">Membrane</keyword>
<feature type="transmembrane region" description="Helical" evidence="2">
    <location>
        <begin position="39"/>
        <end position="60"/>
    </location>
</feature>
<organism evidence="3 4">
    <name type="scientific">Apiotrichum porosum</name>
    <dbReference type="NCBI Taxonomy" id="105984"/>
    <lineage>
        <taxon>Eukaryota</taxon>
        <taxon>Fungi</taxon>
        <taxon>Dikarya</taxon>
        <taxon>Basidiomycota</taxon>
        <taxon>Agaricomycotina</taxon>
        <taxon>Tremellomycetes</taxon>
        <taxon>Trichosporonales</taxon>
        <taxon>Trichosporonaceae</taxon>
        <taxon>Apiotrichum</taxon>
    </lineage>
</organism>
<keyword evidence="2" id="KW-1133">Transmembrane helix</keyword>
<feature type="transmembrane region" description="Helical" evidence="2">
    <location>
        <begin position="6"/>
        <end position="27"/>
    </location>
</feature>
<feature type="transmembrane region" description="Helical" evidence="2">
    <location>
        <begin position="80"/>
        <end position="101"/>
    </location>
</feature>
<evidence type="ECO:0000256" key="2">
    <source>
        <dbReference type="SAM" id="Phobius"/>
    </source>
</evidence>
<dbReference type="AlphaFoldDB" id="A0A427Y4A6"/>
<protein>
    <submittedName>
        <fullName evidence="3">Uncharacterized protein</fullName>
    </submittedName>
</protein>
<feature type="transmembrane region" description="Helical" evidence="2">
    <location>
        <begin position="210"/>
        <end position="229"/>
    </location>
</feature>
<feature type="region of interest" description="Disordered" evidence="1">
    <location>
        <begin position="434"/>
        <end position="469"/>
    </location>
</feature>
<evidence type="ECO:0000313" key="3">
    <source>
        <dbReference type="EMBL" id="RSH85908.1"/>
    </source>
</evidence>
<dbReference type="RefSeq" id="XP_028478693.1">
    <property type="nucleotide sequence ID" value="XM_028619721.1"/>
</dbReference>
<feature type="compositionally biased region" description="Low complexity" evidence="1">
    <location>
        <begin position="439"/>
        <end position="454"/>
    </location>
</feature>
<keyword evidence="2" id="KW-0812">Transmembrane</keyword>
<sequence length="688" mass="75198">MTAVFTAYEVLSFVSLALLLFAAPAIVLPSKVTKVPSGIYSSTTVSLVLVAIAKSSLAIIETFINKRHGAQGTLCDVDAALMVFCTTAVVAHIPLVALNIYRQTTLAIKPWSFLVSVVLLIVVYALGVAPLIAVLAAWNSANVSYLGVWWGTFCQPTMKWWTPLRLSTLFVPLGISWMLCVPAIINVTCHAHRLSAKQVSLSLHHLRRKVFTMAISTLLVAVFLIIEAVSGGSSGYWAGHAVEGATGIFVFLYTLDWAMLRMWARWLGIRTRPDESFTMINSRDHLPLDPEPPASIMHYTAPATPSIQNAESDAGTIHIMSREEHRAYVLKIRPRDAESTIGRSVYAPSMAPTGPAPPSPRDDEVEEAVKTRLRDFRFARPAVTVLPDAGVVPVSTRGPAPGVRFPGSDDDAEDVLDSIRPCATSIYPTITRHAQSATSSSAPSSPAPSALSLDSESDESDLDGGSVTSVSTTHTFEAKVDAHVMPTAITNIGNTEDGIETLDSSDDEDDLDDHDVVEIQTPVAARLTSPEDQEAACAATFATTTISDGEHPFLNPITIPLSPEAIEQMAAKLRPEVRQKWQDNGHCFFVVPTLTQIADAERILYSQRDAKVPYLYDSSRERRSAVDAMNSTHAFTERYEPEYTVLFSADWLKYPRDQPMGLPLQDYETELNPVRQEEWEGETAVFPC</sequence>
<evidence type="ECO:0000313" key="4">
    <source>
        <dbReference type="Proteomes" id="UP000279236"/>
    </source>
</evidence>
<reference evidence="3 4" key="1">
    <citation type="submission" date="2018-11" db="EMBL/GenBank/DDBJ databases">
        <title>Genome sequence of Apiotrichum porosum DSM 27194.</title>
        <authorList>
            <person name="Aliyu H."/>
            <person name="Gorte O."/>
            <person name="Ochsenreither K."/>
        </authorList>
    </citation>
    <scope>NUCLEOTIDE SEQUENCE [LARGE SCALE GENOMIC DNA]</scope>
    <source>
        <strain evidence="3 4">DSM 27194</strain>
    </source>
</reference>
<gene>
    <name evidence="3" type="ORF">EHS24_004093</name>
</gene>
<dbReference type="Proteomes" id="UP000279236">
    <property type="component" value="Unassembled WGS sequence"/>
</dbReference>
<evidence type="ECO:0000256" key="1">
    <source>
        <dbReference type="SAM" id="MobiDB-lite"/>
    </source>
</evidence>
<comment type="caution">
    <text evidence="3">The sequence shown here is derived from an EMBL/GenBank/DDBJ whole genome shotgun (WGS) entry which is preliminary data.</text>
</comment>
<feature type="transmembrane region" description="Helical" evidence="2">
    <location>
        <begin position="169"/>
        <end position="189"/>
    </location>
</feature>
<dbReference type="OrthoDB" id="2564670at2759"/>
<feature type="region of interest" description="Disordered" evidence="1">
    <location>
        <begin position="344"/>
        <end position="365"/>
    </location>
</feature>
<name>A0A427Y4A6_9TREE</name>
<feature type="transmembrane region" description="Helical" evidence="2">
    <location>
        <begin position="235"/>
        <end position="255"/>
    </location>
</feature>
<keyword evidence="4" id="KW-1185">Reference proteome</keyword>
<feature type="transmembrane region" description="Helical" evidence="2">
    <location>
        <begin position="113"/>
        <end position="138"/>
    </location>
</feature>
<accession>A0A427Y4A6</accession>